<evidence type="ECO:0000256" key="7">
    <source>
        <dbReference type="ARBA" id="ARBA00023180"/>
    </source>
</evidence>
<feature type="transmembrane region" description="Helical" evidence="8">
    <location>
        <begin position="331"/>
        <end position="357"/>
    </location>
</feature>
<dbReference type="InterPro" id="IPR029069">
    <property type="entry name" value="HotDog_dom_sf"/>
</dbReference>
<dbReference type="PROSITE" id="PS00217">
    <property type="entry name" value="SUGAR_TRANSPORT_2"/>
    <property type="match status" value="1"/>
</dbReference>
<comment type="subcellular location">
    <subcellularLocation>
        <location evidence="1">Membrane</location>
        <topology evidence="1">Multi-pass membrane protein</topology>
    </subcellularLocation>
</comment>
<feature type="transmembrane region" description="Helical" evidence="8">
    <location>
        <begin position="107"/>
        <end position="129"/>
    </location>
</feature>
<feature type="transmembrane region" description="Helical" evidence="8">
    <location>
        <begin position="83"/>
        <end position="101"/>
    </location>
</feature>
<evidence type="ECO:0000259" key="9">
    <source>
        <dbReference type="PROSITE" id="PS50850"/>
    </source>
</evidence>
<dbReference type="GO" id="GO:0005351">
    <property type="term" value="F:carbohydrate:proton symporter activity"/>
    <property type="evidence" value="ECO:0007669"/>
    <property type="project" value="TreeGrafter"/>
</dbReference>
<dbReference type="InterPro" id="IPR054357">
    <property type="entry name" value="MFE-2_N"/>
</dbReference>
<feature type="transmembrane region" description="Helical" evidence="8">
    <location>
        <begin position="377"/>
        <end position="402"/>
    </location>
</feature>
<name>A0A0F8B8U7_CERFI</name>
<keyword evidence="11" id="KW-1185">Reference proteome</keyword>
<evidence type="ECO:0000256" key="5">
    <source>
        <dbReference type="ARBA" id="ARBA00022989"/>
    </source>
</evidence>
<feature type="transmembrane region" description="Helical" evidence="8">
    <location>
        <begin position="445"/>
        <end position="463"/>
    </location>
</feature>
<keyword evidence="4 8" id="KW-0812">Transmembrane</keyword>
<feature type="domain" description="Major facilitator superfamily (MFS) profile" evidence="9">
    <location>
        <begin position="14"/>
        <end position="467"/>
    </location>
</feature>
<dbReference type="InterPro" id="IPR005828">
    <property type="entry name" value="MFS_sugar_transport-like"/>
</dbReference>
<dbReference type="OrthoDB" id="4142200at2759"/>
<evidence type="ECO:0000313" key="11">
    <source>
        <dbReference type="Proteomes" id="UP000034841"/>
    </source>
</evidence>
<dbReference type="GO" id="GO:0016020">
    <property type="term" value="C:membrane"/>
    <property type="evidence" value="ECO:0007669"/>
    <property type="project" value="UniProtKB-SubCell"/>
</dbReference>
<proteinExistence type="inferred from homology"/>
<evidence type="ECO:0000313" key="10">
    <source>
        <dbReference type="EMBL" id="KKF97440.1"/>
    </source>
</evidence>
<dbReference type="AlphaFoldDB" id="A0A0F8B8U7"/>
<dbReference type="InterPro" id="IPR002539">
    <property type="entry name" value="MaoC-like_dom"/>
</dbReference>
<dbReference type="PANTHER" id="PTHR48022:SF47">
    <property type="entry name" value="MAJOR FACILITATOR SUPERFAMILY (MFS) PROFILE DOMAIN-CONTAINING PROTEIN"/>
    <property type="match status" value="1"/>
</dbReference>
<keyword evidence="10" id="KW-0762">Sugar transport</keyword>
<keyword evidence="5 8" id="KW-1133">Transmembrane helix</keyword>
<dbReference type="Gene3D" id="1.20.1250.20">
    <property type="entry name" value="MFS general substrate transporter like domains"/>
    <property type="match status" value="1"/>
</dbReference>
<dbReference type="Proteomes" id="UP000034841">
    <property type="component" value="Unassembled WGS sequence"/>
</dbReference>
<dbReference type="InterPro" id="IPR036259">
    <property type="entry name" value="MFS_trans_sf"/>
</dbReference>
<keyword evidence="3" id="KW-0813">Transport</keyword>
<feature type="transmembrane region" description="Helical" evidence="8">
    <location>
        <begin position="141"/>
        <end position="162"/>
    </location>
</feature>
<dbReference type="InterPro" id="IPR005829">
    <property type="entry name" value="Sugar_transporter_CS"/>
</dbReference>
<dbReference type="PANTHER" id="PTHR48022">
    <property type="entry name" value="PLASTIDIC GLUCOSE TRANSPORTER 4"/>
    <property type="match status" value="1"/>
</dbReference>
<evidence type="ECO:0000256" key="1">
    <source>
        <dbReference type="ARBA" id="ARBA00004141"/>
    </source>
</evidence>
<dbReference type="PROSITE" id="PS00216">
    <property type="entry name" value="SUGAR_TRANSPORT_1"/>
    <property type="match status" value="1"/>
</dbReference>
<keyword evidence="6 8" id="KW-0472">Membrane</keyword>
<dbReference type="Pfam" id="PF00083">
    <property type="entry name" value="Sugar_tr"/>
    <property type="match status" value="1"/>
</dbReference>
<gene>
    <name evidence="10" type="primary">HGT1_2</name>
    <name evidence="10" type="ORF">CFO_g187</name>
</gene>
<comment type="caution">
    <text evidence="10">The sequence shown here is derived from an EMBL/GenBank/DDBJ whole genome shotgun (WGS) entry which is preliminary data.</text>
</comment>
<dbReference type="FunFam" id="1.20.1250.20:FF:000026">
    <property type="entry name" value="MFS quinate transporter QutD"/>
    <property type="match status" value="1"/>
</dbReference>
<feature type="transmembrane region" description="Helical" evidence="8">
    <location>
        <begin position="12"/>
        <end position="38"/>
    </location>
</feature>
<feature type="transmembrane region" description="Helical" evidence="8">
    <location>
        <begin position="302"/>
        <end position="324"/>
    </location>
</feature>
<dbReference type="InterPro" id="IPR020846">
    <property type="entry name" value="MFS_dom"/>
</dbReference>
<feature type="transmembrane region" description="Helical" evidence="8">
    <location>
        <begin position="174"/>
        <end position="193"/>
    </location>
</feature>
<organism evidence="10 11">
    <name type="scientific">Ceratocystis fimbriata f. sp. platani</name>
    <dbReference type="NCBI Taxonomy" id="88771"/>
    <lineage>
        <taxon>Eukaryota</taxon>
        <taxon>Fungi</taxon>
        <taxon>Dikarya</taxon>
        <taxon>Ascomycota</taxon>
        <taxon>Pezizomycotina</taxon>
        <taxon>Sordariomycetes</taxon>
        <taxon>Hypocreomycetidae</taxon>
        <taxon>Microascales</taxon>
        <taxon>Ceratocystidaceae</taxon>
        <taxon>Ceratocystis</taxon>
    </lineage>
</organism>
<comment type="similarity">
    <text evidence="2">Belongs to the major facilitator superfamily. Sugar transporter (TC 2.A.1.1) family.</text>
</comment>
<reference evidence="10 11" key="1">
    <citation type="submission" date="2015-04" db="EMBL/GenBank/DDBJ databases">
        <title>Genome sequence of Ceratocystis platani, a major pathogen of plane trees.</title>
        <authorList>
            <person name="Belbahri L."/>
        </authorList>
    </citation>
    <scope>NUCLEOTIDE SEQUENCE [LARGE SCALE GENOMIC DNA]</scope>
    <source>
        <strain evidence="10 11">CFO</strain>
    </source>
</reference>
<evidence type="ECO:0000256" key="3">
    <source>
        <dbReference type="ARBA" id="ARBA00022448"/>
    </source>
</evidence>
<evidence type="ECO:0000256" key="8">
    <source>
        <dbReference type="SAM" id="Phobius"/>
    </source>
</evidence>
<feature type="transmembrane region" description="Helical" evidence="8">
    <location>
        <begin position="414"/>
        <end position="433"/>
    </location>
</feature>
<dbReference type="InterPro" id="IPR003663">
    <property type="entry name" value="Sugar/inositol_transpt"/>
</dbReference>
<evidence type="ECO:0000256" key="4">
    <source>
        <dbReference type="ARBA" id="ARBA00022692"/>
    </source>
</evidence>
<dbReference type="PROSITE" id="PS50850">
    <property type="entry name" value="MFS"/>
    <property type="match status" value="1"/>
</dbReference>
<dbReference type="PRINTS" id="PR00171">
    <property type="entry name" value="SUGRTRNSPORT"/>
</dbReference>
<accession>A0A0F8B8U7</accession>
<sequence length="941" mass="102304">MGVQFPKITNTYFVALIATVGGMLFGFDISSMSAIVITDQYMDYFDNPHGVVQGAIGSALAAGSVVGSLMAGPISDRWGRRDSIFFACFWWLAGTAIQVATNGIGSLIAGRVLNGVCVGITSSQVPVYLAEIAKRERRGRIIIIQQLAIEWGIFFMYFIGYGCSHIAGTASFRTAWGSQFIPCVLLMVGLPFLPRSPRWLAKVGRDEEAIRTLADIQANGNREDPLVLAEWHEISTVLRAEQEANLGYKSFVVNGMWKRTLAGMSVQAFQQLSGANAIVYYITNGIKAYVFQMAGLKDNVNLLASGVQYALFIIFTGIMFFFIDKTGRRPLLIYGALGMAVCHFVVAAVLGGFGTYVPGGVDGNSNVLITVSGNASHVVIAFSYLLIVVYALTLAPVAWIYAAEVWSLGTRATGMALAAVANWLFNFALGMFTPPAFRNITYRTFIIFGVLCIVAAIVAFFTYPETCGKSLEEVEQLFAPGAPMPWKTTKGTPRTDAEIQAIQDKQYKADDGEEKATATARKDFSPKVVTAEQIAVRSAHVVTGYDAFSTFPPLIMRPDGASNAAPTRNFEYGQYATALASTAAVRNEANSLALSEIEASRSELGFSRASLTFFNHCPILQHHLYSTVTAMSSPGAGFEYPPLPVSWGKRDLLLFANSIGCTADELHYLYELHPEFAAFPTYPIVLGFKGDTSDVVDFYARQNAITIPGIPSLDPRRVLDGQRKMFFLKPIPHSSAGRRFETRTRVLGVYDKGVAGSVLETQEDLVDAATDVVYTRCIASVFYAGAASGGWGGPRGPPAEVLPPPEGREPDYTVVQTSTRESGLLYRLNGDYNPLHATPEPGRAIGFKGDIMHGLFAWNTACHLILKILGGSKPENIREFQARFSSPVMPGDHLQTKIWRTGTLVDGFEDIRFVTEVIGGKVCLTNGRALIKVVQKTGPKL</sequence>
<evidence type="ECO:0000256" key="6">
    <source>
        <dbReference type="ARBA" id="ARBA00023136"/>
    </source>
</evidence>
<protein>
    <submittedName>
        <fullName evidence="10">High-affinity glucose transporter</fullName>
    </submittedName>
</protein>
<dbReference type="SUPFAM" id="SSF103473">
    <property type="entry name" value="MFS general substrate transporter"/>
    <property type="match status" value="1"/>
</dbReference>
<dbReference type="Gene3D" id="3.10.129.10">
    <property type="entry name" value="Hotdog Thioesterase"/>
    <property type="match status" value="2"/>
</dbReference>
<dbReference type="Pfam" id="PF22622">
    <property type="entry name" value="MFE-2_hydrat-2_N"/>
    <property type="match status" value="1"/>
</dbReference>
<feature type="transmembrane region" description="Helical" evidence="8">
    <location>
        <begin position="50"/>
        <end position="71"/>
    </location>
</feature>
<dbReference type="EMBL" id="LBBL01000007">
    <property type="protein sequence ID" value="KKF97440.1"/>
    <property type="molecule type" value="Genomic_DNA"/>
</dbReference>
<keyword evidence="7" id="KW-0325">Glycoprotein</keyword>
<dbReference type="CDD" id="cd17356">
    <property type="entry name" value="MFS_HXT"/>
    <property type="match status" value="1"/>
</dbReference>
<evidence type="ECO:0000256" key="2">
    <source>
        <dbReference type="ARBA" id="ARBA00010992"/>
    </source>
</evidence>
<dbReference type="NCBIfam" id="TIGR00879">
    <property type="entry name" value="SP"/>
    <property type="match status" value="1"/>
</dbReference>
<dbReference type="SUPFAM" id="SSF54637">
    <property type="entry name" value="Thioesterase/thiol ester dehydrase-isomerase"/>
    <property type="match status" value="2"/>
</dbReference>
<dbReference type="Pfam" id="PF01575">
    <property type="entry name" value="MaoC_dehydratas"/>
    <property type="match status" value="1"/>
</dbReference>
<dbReference type="InterPro" id="IPR050360">
    <property type="entry name" value="MFS_Sugar_Transporters"/>
</dbReference>